<evidence type="ECO:0000256" key="2">
    <source>
        <dbReference type="ARBA" id="ARBA00023125"/>
    </source>
</evidence>
<name>A0A1M5SPH8_9ACTN</name>
<accession>A0A1M5SPH8</accession>
<evidence type="ECO:0000256" key="4">
    <source>
        <dbReference type="SAM" id="MobiDB-lite"/>
    </source>
</evidence>
<sequence>MVTDSGRRGDLFDPACPTRHLLDRIGDKWTSMIVTTLAAADPDEVRFNELRRRVPGVSHKMLAQTLRGLIADGLVRRRVEATVPPQVFYGLTDLGRSLDVPLAALREWAETHMAAVARHRAAADWPHGCAAEPGAAAASGPSQGGTPAPGTGTA</sequence>
<organism evidence="6 7">
    <name type="scientific">Jatrophihabitans endophyticus</name>
    <dbReference type="NCBI Taxonomy" id="1206085"/>
    <lineage>
        <taxon>Bacteria</taxon>
        <taxon>Bacillati</taxon>
        <taxon>Actinomycetota</taxon>
        <taxon>Actinomycetes</taxon>
        <taxon>Jatrophihabitantales</taxon>
        <taxon>Jatrophihabitantaceae</taxon>
        <taxon>Jatrophihabitans</taxon>
    </lineage>
</organism>
<proteinExistence type="predicted"/>
<dbReference type="PANTHER" id="PTHR33204:SF37">
    <property type="entry name" value="HTH-TYPE TRANSCRIPTIONAL REGULATOR YODB"/>
    <property type="match status" value="1"/>
</dbReference>
<feature type="region of interest" description="Disordered" evidence="4">
    <location>
        <begin position="132"/>
        <end position="154"/>
    </location>
</feature>
<feature type="domain" description="HTH hxlR-type" evidence="5">
    <location>
        <begin position="16"/>
        <end position="117"/>
    </location>
</feature>
<dbReference type="Gene3D" id="1.10.10.10">
    <property type="entry name" value="Winged helix-like DNA-binding domain superfamily/Winged helix DNA-binding domain"/>
    <property type="match status" value="1"/>
</dbReference>
<dbReference type="STRING" id="1206085.SAMN05443575_3774"/>
<dbReference type="PROSITE" id="PS51118">
    <property type="entry name" value="HTH_HXLR"/>
    <property type="match status" value="1"/>
</dbReference>
<keyword evidence="1" id="KW-0805">Transcription regulation</keyword>
<evidence type="ECO:0000256" key="3">
    <source>
        <dbReference type="ARBA" id="ARBA00023163"/>
    </source>
</evidence>
<protein>
    <submittedName>
        <fullName evidence="6">Transcriptional regulator, HxlR family</fullName>
    </submittedName>
</protein>
<dbReference type="EMBL" id="FQVU01000006">
    <property type="protein sequence ID" value="SHH40365.1"/>
    <property type="molecule type" value="Genomic_DNA"/>
</dbReference>
<evidence type="ECO:0000256" key="1">
    <source>
        <dbReference type="ARBA" id="ARBA00023015"/>
    </source>
</evidence>
<keyword evidence="2" id="KW-0238">DNA-binding</keyword>
<evidence type="ECO:0000259" key="5">
    <source>
        <dbReference type="PROSITE" id="PS51118"/>
    </source>
</evidence>
<dbReference type="PANTHER" id="PTHR33204">
    <property type="entry name" value="TRANSCRIPTIONAL REGULATOR, MARR FAMILY"/>
    <property type="match status" value="1"/>
</dbReference>
<evidence type="ECO:0000313" key="6">
    <source>
        <dbReference type="EMBL" id="SHH40365.1"/>
    </source>
</evidence>
<dbReference type="GO" id="GO:0003677">
    <property type="term" value="F:DNA binding"/>
    <property type="evidence" value="ECO:0007669"/>
    <property type="project" value="UniProtKB-KW"/>
</dbReference>
<reference evidence="6 7" key="1">
    <citation type="submission" date="2016-11" db="EMBL/GenBank/DDBJ databases">
        <authorList>
            <person name="Jaros S."/>
            <person name="Januszkiewicz K."/>
            <person name="Wedrychowicz H."/>
        </authorList>
    </citation>
    <scope>NUCLEOTIDE SEQUENCE [LARGE SCALE GENOMIC DNA]</scope>
    <source>
        <strain evidence="6 7">DSM 45627</strain>
    </source>
</reference>
<dbReference type="AlphaFoldDB" id="A0A1M5SPH8"/>
<keyword evidence="3" id="KW-0804">Transcription</keyword>
<evidence type="ECO:0000313" key="7">
    <source>
        <dbReference type="Proteomes" id="UP000186132"/>
    </source>
</evidence>
<dbReference type="InterPro" id="IPR002577">
    <property type="entry name" value="HTH_HxlR"/>
</dbReference>
<gene>
    <name evidence="6" type="ORF">SAMN05443575_3774</name>
</gene>
<dbReference type="SUPFAM" id="SSF46785">
    <property type="entry name" value="Winged helix' DNA-binding domain"/>
    <property type="match status" value="1"/>
</dbReference>
<dbReference type="InterPro" id="IPR036388">
    <property type="entry name" value="WH-like_DNA-bd_sf"/>
</dbReference>
<dbReference type="Proteomes" id="UP000186132">
    <property type="component" value="Unassembled WGS sequence"/>
</dbReference>
<dbReference type="InterPro" id="IPR036390">
    <property type="entry name" value="WH_DNA-bd_sf"/>
</dbReference>
<keyword evidence="7" id="KW-1185">Reference proteome</keyword>
<dbReference type="Pfam" id="PF01638">
    <property type="entry name" value="HxlR"/>
    <property type="match status" value="1"/>
</dbReference>